<reference evidence="15" key="1">
    <citation type="submission" date="2016-06" db="EMBL/GenBank/DDBJ databases">
        <title>Draft Genome sequence of the fungus Inonotus baumii.</title>
        <authorList>
            <person name="Zhu H."/>
            <person name="Lin W."/>
        </authorList>
    </citation>
    <scope>NUCLEOTIDE SEQUENCE</scope>
    <source>
        <strain evidence="15">821</strain>
    </source>
</reference>
<evidence type="ECO:0000313" key="15">
    <source>
        <dbReference type="EMBL" id="OCB87418.1"/>
    </source>
</evidence>
<dbReference type="Proteomes" id="UP000757232">
    <property type="component" value="Unassembled WGS sequence"/>
</dbReference>
<dbReference type="EMBL" id="LNZH02000192">
    <property type="protein sequence ID" value="OCB87418.1"/>
    <property type="molecule type" value="Genomic_DNA"/>
</dbReference>
<evidence type="ECO:0000256" key="9">
    <source>
        <dbReference type="ARBA" id="ARBA00023098"/>
    </source>
</evidence>
<evidence type="ECO:0000256" key="2">
    <source>
        <dbReference type="ARBA" id="ARBA00005194"/>
    </source>
</evidence>
<comment type="similarity">
    <text evidence="3 14">Belongs to the very long-chain fatty acids dehydratase HACD family.</text>
</comment>
<evidence type="ECO:0000256" key="3">
    <source>
        <dbReference type="ARBA" id="ARBA00007811"/>
    </source>
</evidence>
<accession>A0A9Q5HWQ4</accession>
<comment type="subcellular location">
    <subcellularLocation>
        <location evidence="14">Endoplasmic reticulum membrane</location>
        <topology evidence="14">Multi-pass membrane protein</topology>
    </subcellularLocation>
    <subcellularLocation>
        <location evidence="1">Membrane</location>
        <topology evidence="1">Multi-pass membrane protein</topology>
    </subcellularLocation>
</comment>
<dbReference type="GO" id="GO:0030148">
    <property type="term" value="P:sphingolipid biosynthetic process"/>
    <property type="evidence" value="ECO:0007669"/>
    <property type="project" value="TreeGrafter"/>
</dbReference>
<keyword evidence="7 14" id="KW-0276">Fatty acid metabolism</keyword>
<evidence type="ECO:0000256" key="4">
    <source>
        <dbReference type="ARBA" id="ARBA00013122"/>
    </source>
</evidence>
<keyword evidence="12 14" id="KW-0456">Lyase</keyword>
<dbReference type="PANTHER" id="PTHR11035:SF3">
    <property type="entry name" value="VERY-LONG-CHAIN (3R)-3-HYDROXYACYL-COA DEHYDRATASE"/>
    <property type="match status" value="1"/>
</dbReference>
<keyword evidence="9 14" id="KW-0443">Lipid metabolism</keyword>
<organism evidence="15 16">
    <name type="scientific">Sanghuangporus baumii</name>
    <name type="common">Phellinus baumii</name>
    <dbReference type="NCBI Taxonomy" id="108892"/>
    <lineage>
        <taxon>Eukaryota</taxon>
        <taxon>Fungi</taxon>
        <taxon>Dikarya</taxon>
        <taxon>Basidiomycota</taxon>
        <taxon>Agaricomycotina</taxon>
        <taxon>Agaricomycetes</taxon>
        <taxon>Hymenochaetales</taxon>
        <taxon>Hymenochaetaceae</taxon>
        <taxon>Sanghuangporus</taxon>
    </lineage>
</organism>
<keyword evidence="14" id="KW-0256">Endoplasmic reticulum</keyword>
<feature type="transmembrane region" description="Helical" evidence="14">
    <location>
        <begin position="30"/>
        <end position="55"/>
    </location>
</feature>
<evidence type="ECO:0000313" key="16">
    <source>
        <dbReference type="Proteomes" id="UP000757232"/>
    </source>
</evidence>
<evidence type="ECO:0000256" key="8">
    <source>
        <dbReference type="ARBA" id="ARBA00022989"/>
    </source>
</evidence>
<comment type="catalytic activity">
    <reaction evidence="13 14">
        <text>a very-long-chain (3R)-3-hydroxyacyl-CoA = a very-long-chain (2E)-enoyl-CoA + H2O</text>
        <dbReference type="Rhea" id="RHEA:45812"/>
        <dbReference type="ChEBI" id="CHEBI:15377"/>
        <dbReference type="ChEBI" id="CHEBI:83728"/>
        <dbReference type="ChEBI" id="CHEBI:85440"/>
        <dbReference type="EC" id="4.2.1.134"/>
    </reaction>
</comment>
<keyword evidence="5 14" id="KW-0444">Lipid biosynthesis</keyword>
<comment type="caution">
    <text evidence="14">Lacks conserved residue(s) required for the propagation of feature annotation.</text>
</comment>
<dbReference type="GO" id="GO:0102158">
    <property type="term" value="F:very-long-chain (3R)-3-hydroxyacyl-CoA dehydratase activity"/>
    <property type="evidence" value="ECO:0007669"/>
    <property type="project" value="UniProtKB-EC"/>
</dbReference>
<dbReference type="OrthoDB" id="46988at2759"/>
<evidence type="ECO:0000256" key="14">
    <source>
        <dbReference type="RuleBase" id="RU363109"/>
    </source>
</evidence>
<dbReference type="GO" id="GO:0030497">
    <property type="term" value="P:fatty acid elongation"/>
    <property type="evidence" value="ECO:0007669"/>
    <property type="project" value="TreeGrafter"/>
</dbReference>
<dbReference type="EC" id="4.2.1.134" evidence="4 14"/>
<dbReference type="PANTHER" id="PTHR11035">
    <property type="entry name" value="VERY-LONG-CHAIN (3R)-3-HYDROXYACYL-COA DEHYDRATASE"/>
    <property type="match status" value="1"/>
</dbReference>
<evidence type="ECO:0000256" key="6">
    <source>
        <dbReference type="ARBA" id="ARBA00022692"/>
    </source>
</evidence>
<keyword evidence="11 14" id="KW-0275">Fatty acid biosynthesis</keyword>
<dbReference type="GO" id="GO:0042761">
    <property type="term" value="P:very long-chain fatty acid biosynthetic process"/>
    <property type="evidence" value="ECO:0007669"/>
    <property type="project" value="TreeGrafter"/>
</dbReference>
<protein>
    <recommendedName>
        <fullName evidence="4 14">Very-long-chain (3R)-3-hydroxyacyl-CoA dehydratase</fullName>
        <ecNumber evidence="4 14">4.2.1.134</ecNumber>
    </recommendedName>
</protein>
<evidence type="ECO:0000256" key="5">
    <source>
        <dbReference type="ARBA" id="ARBA00022516"/>
    </source>
</evidence>
<keyword evidence="8 14" id="KW-1133">Transmembrane helix</keyword>
<comment type="caution">
    <text evidence="15">The sequence shown here is derived from an EMBL/GenBank/DDBJ whole genome shotgun (WGS) entry which is preliminary data.</text>
</comment>
<dbReference type="InterPro" id="IPR007482">
    <property type="entry name" value="Tyr_Pase-like_PTPLA"/>
</dbReference>
<proteinExistence type="inferred from homology"/>
<evidence type="ECO:0000256" key="7">
    <source>
        <dbReference type="ARBA" id="ARBA00022832"/>
    </source>
</evidence>
<sequence>MAPRKTQLPAVPAQEAEAPSKKGASPAVKYYLIAYNVVSALSWAYILIVLTLHILGVSFVSSSSAAAAAARPLSASARIASFLRPFSKAASTKARASAATRVQEKLLQPLLLRASTTYAVIGPETTLVQTLALLEVLHAGLGWVRSPIQTTAAQVASRIFLVWGVVERFESARSSPLYASMVFAWSLAEVIRYSFYAFSLISTSSPPHPLLWLRYTTFLVLYPLGAGSEAFVNFATLPRSSPIPTSSLIWWPGLYFMYTYMLGQRRKVLGDGLGKKLGGKPKSL</sequence>
<comment type="function">
    <text evidence="14">Catalyzes the third of the four reactions of the long-chain fatty acids elongation cycle. This endoplasmic reticulum-bound enzymatic process, allows the addition of two carbons to the chain of long- and very long-chain fatty acids/VLCFAs per cycle. This enzyme catalyzes the dehydration of the 3-hydroxyacyl-CoA intermediate into trans-2,3-enoyl-CoA, within each cycle of fatty acid elongation. Thereby, it participates to the production of VLCFAs of different chain lengths that are involved in multiple biological processes as precursors of membrane lipids and lipid mediators.</text>
</comment>
<dbReference type="AlphaFoldDB" id="A0A9Q5HWQ4"/>
<keyword evidence="16" id="KW-1185">Reference proteome</keyword>
<evidence type="ECO:0000256" key="1">
    <source>
        <dbReference type="ARBA" id="ARBA00004141"/>
    </source>
</evidence>
<name>A0A9Q5HWQ4_SANBA</name>
<evidence type="ECO:0000256" key="10">
    <source>
        <dbReference type="ARBA" id="ARBA00023136"/>
    </source>
</evidence>
<evidence type="ECO:0000256" key="13">
    <source>
        <dbReference type="ARBA" id="ARBA00036671"/>
    </source>
</evidence>
<comment type="pathway">
    <text evidence="2 14">Lipid metabolism; fatty acid biosynthesis.</text>
</comment>
<keyword evidence="10 14" id="KW-0472">Membrane</keyword>
<keyword evidence="6 14" id="KW-0812">Transmembrane</keyword>
<dbReference type="Pfam" id="PF04387">
    <property type="entry name" value="PTPLA"/>
    <property type="match status" value="1"/>
</dbReference>
<gene>
    <name evidence="15" type="ORF">A7U60_g5558</name>
</gene>
<evidence type="ECO:0000256" key="11">
    <source>
        <dbReference type="ARBA" id="ARBA00023160"/>
    </source>
</evidence>
<dbReference type="GO" id="GO:0005789">
    <property type="term" value="C:endoplasmic reticulum membrane"/>
    <property type="evidence" value="ECO:0007669"/>
    <property type="project" value="UniProtKB-SubCell"/>
</dbReference>
<evidence type="ECO:0000256" key="12">
    <source>
        <dbReference type="ARBA" id="ARBA00023239"/>
    </source>
</evidence>